<accession>A0A317V042</accession>
<dbReference type="EMBL" id="MSFK01000047">
    <property type="protein sequence ID" value="PWY67623.1"/>
    <property type="molecule type" value="Genomic_DNA"/>
</dbReference>
<dbReference type="PANTHER" id="PTHR23502:SF51">
    <property type="entry name" value="QUINIDINE RESISTANCE PROTEIN 1-RELATED"/>
    <property type="match status" value="1"/>
</dbReference>
<keyword evidence="2" id="KW-0813">Transport</keyword>
<dbReference type="PROSITE" id="PS50850">
    <property type="entry name" value="MFS"/>
    <property type="match status" value="1"/>
</dbReference>
<evidence type="ECO:0000313" key="8">
    <source>
        <dbReference type="EMBL" id="PWY67623.1"/>
    </source>
</evidence>
<dbReference type="GO" id="GO:0005886">
    <property type="term" value="C:plasma membrane"/>
    <property type="evidence" value="ECO:0007669"/>
    <property type="project" value="TreeGrafter"/>
</dbReference>
<feature type="transmembrane region" description="Helical" evidence="6">
    <location>
        <begin position="389"/>
        <end position="407"/>
    </location>
</feature>
<dbReference type="Gene3D" id="1.20.1720.10">
    <property type="entry name" value="Multidrug resistance protein D"/>
    <property type="match status" value="1"/>
</dbReference>
<keyword evidence="3 6" id="KW-0812">Transmembrane</keyword>
<dbReference type="Pfam" id="PF07690">
    <property type="entry name" value="MFS_1"/>
    <property type="match status" value="1"/>
</dbReference>
<dbReference type="STRING" id="1450535.A0A317V042"/>
<dbReference type="GeneID" id="37118212"/>
<feature type="transmembrane region" description="Helical" evidence="6">
    <location>
        <begin position="330"/>
        <end position="350"/>
    </location>
</feature>
<keyword evidence="5 6" id="KW-0472">Membrane</keyword>
<evidence type="ECO:0000256" key="2">
    <source>
        <dbReference type="ARBA" id="ARBA00022448"/>
    </source>
</evidence>
<dbReference type="OrthoDB" id="2441642at2759"/>
<evidence type="ECO:0000256" key="3">
    <source>
        <dbReference type="ARBA" id="ARBA00022692"/>
    </source>
</evidence>
<dbReference type="InterPro" id="IPR011701">
    <property type="entry name" value="MFS"/>
</dbReference>
<evidence type="ECO:0000313" key="9">
    <source>
        <dbReference type="Proteomes" id="UP000246702"/>
    </source>
</evidence>
<dbReference type="GO" id="GO:0022857">
    <property type="term" value="F:transmembrane transporter activity"/>
    <property type="evidence" value="ECO:0007669"/>
    <property type="project" value="InterPro"/>
</dbReference>
<comment type="caution">
    <text evidence="8">The sequence shown here is derived from an EMBL/GenBank/DDBJ whole genome shotgun (WGS) entry which is preliminary data.</text>
</comment>
<evidence type="ECO:0000256" key="4">
    <source>
        <dbReference type="ARBA" id="ARBA00022989"/>
    </source>
</evidence>
<feature type="domain" description="Major facilitator superfamily (MFS) profile" evidence="7">
    <location>
        <begin position="58"/>
        <end position="504"/>
    </location>
</feature>
<feature type="transmembrane region" description="Helical" evidence="6">
    <location>
        <begin position="483"/>
        <end position="501"/>
    </location>
</feature>
<dbReference type="Gene3D" id="1.20.1250.20">
    <property type="entry name" value="MFS general substrate transporter like domains"/>
    <property type="match status" value="1"/>
</dbReference>
<protein>
    <submittedName>
        <fullName evidence="8">MFS general substrate transporter</fullName>
    </submittedName>
</protein>
<dbReference type="InterPro" id="IPR036259">
    <property type="entry name" value="MFS_trans_sf"/>
</dbReference>
<keyword evidence="4 6" id="KW-1133">Transmembrane helix</keyword>
<feature type="transmembrane region" description="Helical" evidence="6">
    <location>
        <begin position="89"/>
        <end position="111"/>
    </location>
</feature>
<feature type="transmembrane region" description="Helical" evidence="6">
    <location>
        <begin position="56"/>
        <end position="77"/>
    </location>
</feature>
<feature type="transmembrane region" description="Helical" evidence="6">
    <location>
        <begin position="419"/>
        <end position="439"/>
    </location>
</feature>
<evidence type="ECO:0000256" key="5">
    <source>
        <dbReference type="ARBA" id="ARBA00023136"/>
    </source>
</evidence>
<feature type="transmembrane region" description="Helical" evidence="6">
    <location>
        <begin position="213"/>
        <end position="232"/>
    </location>
</feature>
<gene>
    <name evidence="8" type="ORF">BO94DRAFT_590886</name>
</gene>
<proteinExistence type="predicted"/>
<feature type="transmembrane region" description="Helical" evidence="6">
    <location>
        <begin position="298"/>
        <end position="318"/>
    </location>
</feature>
<dbReference type="SUPFAM" id="SSF103473">
    <property type="entry name" value="MFS general substrate transporter"/>
    <property type="match status" value="1"/>
</dbReference>
<dbReference type="RefSeq" id="XP_025461972.1">
    <property type="nucleotide sequence ID" value="XM_025616069.1"/>
</dbReference>
<organism evidence="8 9">
    <name type="scientific">Aspergillus sclerotioniger CBS 115572</name>
    <dbReference type="NCBI Taxonomy" id="1450535"/>
    <lineage>
        <taxon>Eukaryota</taxon>
        <taxon>Fungi</taxon>
        <taxon>Dikarya</taxon>
        <taxon>Ascomycota</taxon>
        <taxon>Pezizomycotina</taxon>
        <taxon>Eurotiomycetes</taxon>
        <taxon>Eurotiomycetidae</taxon>
        <taxon>Eurotiales</taxon>
        <taxon>Aspergillaceae</taxon>
        <taxon>Aspergillus</taxon>
        <taxon>Aspergillus subgen. Circumdati</taxon>
    </lineage>
</organism>
<name>A0A317V042_9EURO</name>
<dbReference type="AlphaFoldDB" id="A0A317V042"/>
<reference evidence="8 9" key="1">
    <citation type="submission" date="2016-12" db="EMBL/GenBank/DDBJ databases">
        <title>The genomes of Aspergillus section Nigri reveals drivers in fungal speciation.</title>
        <authorList>
            <consortium name="DOE Joint Genome Institute"/>
            <person name="Vesth T.C."/>
            <person name="Nybo J."/>
            <person name="Theobald S."/>
            <person name="Brandl J."/>
            <person name="Frisvad J.C."/>
            <person name="Nielsen K.F."/>
            <person name="Lyhne E.K."/>
            <person name="Kogle M.E."/>
            <person name="Kuo A."/>
            <person name="Riley R."/>
            <person name="Clum A."/>
            <person name="Nolan M."/>
            <person name="Lipzen A."/>
            <person name="Salamov A."/>
            <person name="Henrissat B."/>
            <person name="Wiebenga A."/>
            <person name="De Vries R.P."/>
            <person name="Grigoriev I.V."/>
            <person name="Mortensen U.H."/>
            <person name="Andersen M.R."/>
            <person name="Baker S.E."/>
        </authorList>
    </citation>
    <scope>NUCLEOTIDE SEQUENCE [LARGE SCALE GENOMIC DNA]</scope>
    <source>
        <strain evidence="8 9">CBS 115572</strain>
    </source>
</reference>
<evidence type="ECO:0000256" key="1">
    <source>
        <dbReference type="ARBA" id="ARBA00004141"/>
    </source>
</evidence>
<sequence length="514" mass="55985">MSHDIKDKGPQETVHTIELGSLGGNASSASLQPLSRASSTPPPEPPYTVLTERQKIMTITIAAIVGFLAPVSANIYYPAIDQLAHDLHVSVSQINLTITTFMIFQGVAPLVTGSISDVYGRRPTMLVCLITYLGVNIGLALQDNYIALIVLRTFQSCGSSAISVVGMAVTADVVTRGERGKYMIYSSLGITMGPALGPIIGGVLAQFMNWESIFWFLAIFAGAMIILILLCFPETCRQVVGNGSIPAPRWNRPLIPIIKPSQLDGDETARNALAGAPKVKRPTPWDSVQIALEKETGALIAFTSLLYCGYFAVLSSLSSQLSEKYNYNSLQVGLCYIPYGIGSLSSRWTIGRFVDWNFRRLGKQRGLEVVNNRQVNLIDFPVERARLQITLPMVYLACIFIVGYGWVMNYNVNVAGPLIMLFFTAHTIAGATSTLITLLMDCHVQRAATVTASNTMFRCFLGAGAVAAAVPIINAIGMGWMGTLIAVMWLASSLLLWWVMLQGHDYRKKKAARM</sequence>
<evidence type="ECO:0000256" key="6">
    <source>
        <dbReference type="SAM" id="Phobius"/>
    </source>
</evidence>
<dbReference type="InterPro" id="IPR020846">
    <property type="entry name" value="MFS_dom"/>
</dbReference>
<dbReference type="Proteomes" id="UP000246702">
    <property type="component" value="Unassembled WGS sequence"/>
</dbReference>
<comment type="subcellular location">
    <subcellularLocation>
        <location evidence="1">Membrane</location>
        <topology evidence="1">Multi-pass membrane protein</topology>
    </subcellularLocation>
</comment>
<evidence type="ECO:0000259" key="7">
    <source>
        <dbReference type="PROSITE" id="PS50850"/>
    </source>
</evidence>
<dbReference type="FunFam" id="1.20.1720.10:FF:000009">
    <property type="entry name" value="MFS multidrug transporter"/>
    <property type="match status" value="1"/>
</dbReference>
<keyword evidence="9" id="KW-1185">Reference proteome</keyword>
<feature type="transmembrane region" description="Helical" evidence="6">
    <location>
        <begin position="182"/>
        <end position="207"/>
    </location>
</feature>
<feature type="transmembrane region" description="Helical" evidence="6">
    <location>
        <begin position="459"/>
        <end position="477"/>
    </location>
</feature>
<dbReference type="PANTHER" id="PTHR23502">
    <property type="entry name" value="MAJOR FACILITATOR SUPERFAMILY"/>
    <property type="match status" value="1"/>
</dbReference>